<comment type="subcellular location">
    <subcellularLocation>
        <location evidence="1">Membrane</location>
        <topology evidence="1">Single-pass membrane protein</topology>
    </subcellularLocation>
</comment>
<organism evidence="7 8">
    <name type="scientific">Ideonella livida</name>
    <dbReference type="NCBI Taxonomy" id="2707176"/>
    <lineage>
        <taxon>Bacteria</taxon>
        <taxon>Pseudomonadati</taxon>
        <taxon>Pseudomonadota</taxon>
        <taxon>Betaproteobacteria</taxon>
        <taxon>Burkholderiales</taxon>
        <taxon>Sphaerotilaceae</taxon>
        <taxon>Ideonella</taxon>
    </lineage>
</organism>
<sequence length="141" mass="14804">MGGFTLLELMVVVAIVGILAAVAVPAYTDYVMRGHLVDGSNALSSLRVRMEQHYQDHRTYETVSAIPATSPCENSSTAGLFTISCTTLTASTWVAEAQGSGAVSGFTYTIDQDGVMATTALPTSWGTAATGCWIQRKGTSC</sequence>
<dbReference type="Gene3D" id="3.30.700.10">
    <property type="entry name" value="Glycoprotein, Type 4 Pilin"/>
    <property type="match status" value="1"/>
</dbReference>
<dbReference type="GO" id="GO:0016020">
    <property type="term" value="C:membrane"/>
    <property type="evidence" value="ECO:0007669"/>
    <property type="project" value="UniProtKB-SubCell"/>
</dbReference>
<keyword evidence="5 6" id="KW-0472">Membrane</keyword>
<accession>A0A7C9TL82</accession>
<evidence type="ECO:0000256" key="4">
    <source>
        <dbReference type="ARBA" id="ARBA00022989"/>
    </source>
</evidence>
<keyword evidence="3 6" id="KW-0812">Transmembrane</keyword>
<dbReference type="PROSITE" id="PS00409">
    <property type="entry name" value="PROKAR_NTER_METHYL"/>
    <property type="match status" value="1"/>
</dbReference>
<dbReference type="NCBIfam" id="TIGR02532">
    <property type="entry name" value="IV_pilin_GFxxxE"/>
    <property type="match status" value="1"/>
</dbReference>
<dbReference type="Pfam" id="PF07963">
    <property type="entry name" value="N_methyl"/>
    <property type="match status" value="1"/>
</dbReference>
<dbReference type="PANTHER" id="PTHR30093">
    <property type="entry name" value="GENERAL SECRETION PATHWAY PROTEIN G"/>
    <property type="match status" value="1"/>
</dbReference>
<dbReference type="Proteomes" id="UP000484255">
    <property type="component" value="Unassembled WGS sequence"/>
</dbReference>
<dbReference type="AlphaFoldDB" id="A0A7C9TL82"/>
<evidence type="ECO:0000313" key="8">
    <source>
        <dbReference type="Proteomes" id="UP000484255"/>
    </source>
</evidence>
<protein>
    <submittedName>
        <fullName evidence="7">Prepilin-type N-terminal cleavage/methylation domain-containing protein</fullName>
    </submittedName>
</protein>
<evidence type="ECO:0000256" key="6">
    <source>
        <dbReference type="SAM" id="Phobius"/>
    </source>
</evidence>
<dbReference type="EMBL" id="JAAGOH010000014">
    <property type="protein sequence ID" value="NDY92083.1"/>
    <property type="molecule type" value="Genomic_DNA"/>
</dbReference>
<evidence type="ECO:0000313" key="7">
    <source>
        <dbReference type="EMBL" id="NDY92083.1"/>
    </source>
</evidence>
<dbReference type="InterPro" id="IPR012902">
    <property type="entry name" value="N_methyl_site"/>
</dbReference>
<dbReference type="Pfam" id="PF16732">
    <property type="entry name" value="ComP_DUS"/>
    <property type="match status" value="1"/>
</dbReference>
<dbReference type="PANTHER" id="PTHR30093:SF44">
    <property type="entry name" value="TYPE II SECRETION SYSTEM CORE PROTEIN G"/>
    <property type="match status" value="1"/>
</dbReference>
<dbReference type="SUPFAM" id="SSF54523">
    <property type="entry name" value="Pili subunits"/>
    <property type="match status" value="1"/>
</dbReference>
<keyword evidence="4 6" id="KW-1133">Transmembrane helix</keyword>
<proteinExistence type="predicted"/>
<comment type="caution">
    <text evidence="7">The sequence shown here is derived from an EMBL/GenBank/DDBJ whole genome shotgun (WGS) entry which is preliminary data.</text>
</comment>
<dbReference type="GO" id="GO:0043683">
    <property type="term" value="P:type IV pilus assembly"/>
    <property type="evidence" value="ECO:0007669"/>
    <property type="project" value="InterPro"/>
</dbReference>
<evidence type="ECO:0000256" key="1">
    <source>
        <dbReference type="ARBA" id="ARBA00004167"/>
    </source>
</evidence>
<feature type="transmembrane region" description="Helical" evidence="6">
    <location>
        <begin position="6"/>
        <end position="27"/>
    </location>
</feature>
<evidence type="ECO:0000256" key="3">
    <source>
        <dbReference type="ARBA" id="ARBA00022692"/>
    </source>
</evidence>
<keyword evidence="8" id="KW-1185">Reference proteome</keyword>
<dbReference type="InterPro" id="IPR045584">
    <property type="entry name" value="Pilin-like"/>
</dbReference>
<reference evidence="7 8" key="1">
    <citation type="submission" date="2020-02" db="EMBL/GenBank/DDBJ databases">
        <title>Ideonella bacterium strain TBM-1.</title>
        <authorList>
            <person name="Chen W.-M."/>
        </authorList>
    </citation>
    <scope>NUCLEOTIDE SEQUENCE [LARGE SCALE GENOMIC DNA]</scope>
    <source>
        <strain evidence="7 8">TBM-1</strain>
    </source>
</reference>
<keyword evidence="2" id="KW-0488">Methylation</keyword>
<name>A0A7C9TL82_9BURK</name>
<evidence type="ECO:0000256" key="2">
    <source>
        <dbReference type="ARBA" id="ARBA00022481"/>
    </source>
</evidence>
<evidence type="ECO:0000256" key="5">
    <source>
        <dbReference type="ARBA" id="ARBA00023136"/>
    </source>
</evidence>
<dbReference type="InterPro" id="IPR031982">
    <property type="entry name" value="PilE-like"/>
</dbReference>
<gene>
    <name evidence="7" type="ORF">G3A44_12875</name>
</gene>